<gene>
    <name evidence="2" type="ORF">IPH26_13165</name>
</gene>
<dbReference type="InterPro" id="IPR039143">
    <property type="entry name" value="GNPNAT1-like"/>
</dbReference>
<accession>A0A9D7E4V8</accession>
<feature type="domain" description="N-acetyltransferase" evidence="1">
    <location>
        <begin position="5"/>
        <end position="146"/>
    </location>
</feature>
<dbReference type="InterPro" id="IPR000182">
    <property type="entry name" value="GNAT_dom"/>
</dbReference>
<dbReference type="Gene3D" id="3.40.630.30">
    <property type="match status" value="1"/>
</dbReference>
<dbReference type="PANTHER" id="PTHR13355">
    <property type="entry name" value="GLUCOSAMINE 6-PHOSPHATE N-ACETYLTRANSFERASE"/>
    <property type="match status" value="1"/>
</dbReference>
<protein>
    <submittedName>
        <fullName evidence="2">GNAT family N-acetyltransferase</fullName>
    </submittedName>
</protein>
<dbReference type="AlphaFoldDB" id="A0A9D7E4V8"/>
<evidence type="ECO:0000259" key="1">
    <source>
        <dbReference type="PROSITE" id="PS51186"/>
    </source>
</evidence>
<proteinExistence type="predicted"/>
<dbReference type="EMBL" id="JADJEV010000004">
    <property type="protein sequence ID" value="MBK6973833.1"/>
    <property type="molecule type" value="Genomic_DNA"/>
</dbReference>
<name>A0A9D7E4V8_9PROT</name>
<comment type="caution">
    <text evidence="2">The sequence shown here is derived from an EMBL/GenBank/DDBJ whole genome shotgun (WGS) entry which is preliminary data.</text>
</comment>
<evidence type="ECO:0000313" key="2">
    <source>
        <dbReference type="EMBL" id="MBK6973833.1"/>
    </source>
</evidence>
<dbReference type="Pfam" id="PF13673">
    <property type="entry name" value="Acetyltransf_10"/>
    <property type="match status" value="1"/>
</dbReference>
<organism evidence="2 3">
    <name type="scientific">Candidatus Methylophosphatis roskildensis</name>
    <dbReference type="NCBI Taxonomy" id="2899263"/>
    <lineage>
        <taxon>Bacteria</taxon>
        <taxon>Pseudomonadati</taxon>
        <taxon>Pseudomonadota</taxon>
        <taxon>Betaproteobacteria</taxon>
        <taxon>Nitrosomonadales</taxon>
        <taxon>Sterolibacteriaceae</taxon>
        <taxon>Candidatus Methylophosphatis</taxon>
    </lineage>
</organism>
<dbReference type="PANTHER" id="PTHR13355:SF11">
    <property type="entry name" value="GLUCOSAMINE 6-PHOSPHATE N-ACETYLTRANSFERASE"/>
    <property type="match status" value="1"/>
</dbReference>
<reference evidence="2" key="1">
    <citation type="submission" date="2020-10" db="EMBL/GenBank/DDBJ databases">
        <title>Connecting structure to function with the recovery of over 1000 high-quality activated sludge metagenome-assembled genomes encoding full-length rRNA genes using long-read sequencing.</title>
        <authorList>
            <person name="Singleton C.M."/>
            <person name="Petriglieri F."/>
            <person name="Kristensen J.M."/>
            <person name="Kirkegaard R.H."/>
            <person name="Michaelsen T.Y."/>
            <person name="Andersen M.H."/>
            <person name="Karst S.M."/>
            <person name="Dueholm M.S."/>
            <person name="Nielsen P.H."/>
            <person name="Albertsen M."/>
        </authorList>
    </citation>
    <scope>NUCLEOTIDE SEQUENCE</scope>
    <source>
        <strain evidence="2">Bjer_18-Q3-R1-45_BAT3C.347</strain>
    </source>
</reference>
<dbReference type="InterPro" id="IPR016181">
    <property type="entry name" value="Acyl_CoA_acyltransferase"/>
</dbReference>
<dbReference type="SUPFAM" id="SSF55729">
    <property type="entry name" value="Acyl-CoA N-acyltransferases (Nat)"/>
    <property type="match status" value="1"/>
</dbReference>
<dbReference type="GO" id="GO:0004343">
    <property type="term" value="F:glucosamine 6-phosphate N-acetyltransferase activity"/>
    <property type="evidence" value="ECO:0007669"/>
    <property type="project" value="TreeGrafter"/>
</dbReference>
<dbReference type="CDD" id="cd04301">
    <property type="entry name" value="NAT_SF"/>
    <property type="match status" value="1"/>
</dbReference>
<evidence type="ECO:0000313" key="3">
    <source>
        <dbReference type="Proteomes" id="UP000807785"/>
    </source>
</evidence>
<dbReference type="PROSITE" id="PS51186">
    <property type="entry name" value="GNAT"/>
    <property type="match status" value="1"/>
</dbReference>
<dbReference type="Proteomes" id="UP000807785">
    <property type="component" value="Unassembled WGS sequence"/>
</dbReference>
<sequence length="148" mass="16548">MSEFSAVVLAWELARESAMPIRRRVFVEEQGVPETLEWDEFDQPGFHVLVFDAGAGAIATARLSPRGGGTSHFNRLAVLKPWRGRGAGRLLMQTLLDEARRRRQSDLVLHAQTGATGFYEKFGFAAEGQPFREAGIEHLTMRRVLPPD</sequence>